<feature type="transmembrane region" description="Helical" evidence="5">
    <location>
        <begin position="6"/>
        <end position="28"/>
    </location>
</feature>
<dbReference type="SUPFAM" id="SSF161084">
    <property type="entry name" value="MAPEG domain-like"/>
    <property type="match status" value="1"/>
</dbReference>
<dbReference type="GeneID" id="17040914"/>
<evidence type="ECO:0000256" key="2">
    <source>
        <dbReference type="ARBA" id="ARBA00022692"/>
    </source>
</evidence>
<accession>I0YX08</accession>
<dbReference type="RefSeq" id="XP_005647471.1">
    <property type="nucleotide sequence ID" value="XM_005647414.1"/>
</dbReference>
<reference evidence="6 7" key="1">
    <citation type="journal article" date="2012" name="Genome Biol.">
        <title>The genome of the polar eukaryotic microalga coccomyxa subellipsoidea reveals traits of cold adaptation.</title>
        <authorList>
            <person name="Blanc G."/>
            <person name="Agarkova I."/>
            <person name="Grimwood J."/>
            <person name="Kuo A."/>
            <person name="Brueggeman A."/>
            <person name="Dunigan D."/>
            <person name="Gurnon J."/>
            <person name="Ladunga I."/>
            <person name="Lindquist E."/>
            <person name="Lucas S."/>
            <person name="Pangilinan J."/>
            <person name="Proschold T."/>
            <person name="Salamov A."/>
            <person name="Schmutz J."/>
            <person name="Weeks D."/>
            <person name="Yamada T."/>
            <person name="Claverie J.M."/>
            <person name="Grigoriev I."/>
            <person name="Van Etten J."/>
            <person name="Lomsadze A."/>
            <person name="Borodovsky M."/>
        </authorList>
    </citation>
    <scope>NUCLEOTIDE SEQUENCE [LARGE SCALE GENOMIC DNA]</scope>
    <source>
        <strain evidence="6 7">C-169</strain>
    </source>
</reference>
<gene>
    <name evidence="6" type="ORF">COCSUDRAFT_47745</name>
</gene>
<protein>
    <submittedName>
        <fullName evidence="6">Uncharacterized protein</fullName>
    </submittedName>
</protein>
<dbReference type="AlphaFoldDB" id="I0YX08"/>
<dbReference type="EMBL" id="AGSI01000009">
    <property type="protein sequence ID" value="EIE22927.1"/>
    <property type="molecule type" value="Genomic_DNA"/>
</dbReference>
<evidence type="ECO:0000256" key="4">
    <source>
        <dbReference type="ARBA" id="ARBA00023136"/>
    </source>
</evidence>
<feature type="transmembrane region" description="Helical" evidence="5">
    <location>
        <begin position="113"/>
        <end position="133"/>
    </location>
</feature>
<dbReference type="OrthoDB" id="10325575at2759"/>
<evidence type="ECO:0000313" key="6">
    <source>
        <dbReference type="EMBL" id="EIE22927.1"/>
    </source>
</evidence>
<evidence type="ECO:0000313" key="7">
    <source>
        <dbReference type="Proteomes" id="UP000007264"/>
    </source>
</evidence>
<comment type="subcellular location">
    <subcellularLocation>
        <location evidence="1">Membrane</location>
    </subcellularLocation>
</comment>
<organism evidence="6 7">
    <name type="scientific">Coccomyxa subellipsoidea (strain C-169)</name>
    <name type="common">Green microalga</name>
    <dbReference type="NCBI Taxonomy" id="574566"/>
    <lineage>
        <taxon>Eukaryota</taxon>
        <taxon>Viridiplantae</taxon>
        <taxon>Chlorophyta</taxon>
        <taxon>core chlorophytes</taxon>
        <taxon>Trebouxiophyceae</taxon>
        <taxon>Trebouxiophyceae incertae sedis</taxon>
        <taxon>Coccomyxaceae</taxon>
        <taxon>Coccomyxa</taxon>
        <taxon>Coccomyxa subellipsoidea</taxon>
    </lineage>
</organism>
<evidence type="ECO:0000256" key="1">
    <source>
        <dbReference type="ARBA" id="ARBA00004370"/>
    </source>
</evidence>
<dbReference type="InterPro" id="IPR001129">
    <property type="entry name" value="Membr-assoc_MAPEG"/>
</dbReference>
<keyword evidence="7" id="KW-1185">Reference proteome</keyword>
<comment type="caution">
    <text evidence="6">The sequence shown here is derived from an EMBL/GenBank/DDBJ whole genome shotgun (WGS) entry which is preliminary data.</text>
</comment>
<dbReference type="Proteomes" id="UP000007264">
    <property type="component" value="Unassembled WGS sequence"/>
</dbReference>
<keyword evidence="4 5" id="KW-0472">Membrane</keyword>
<proteinExistence type="predicted"/>
<name>I0YX08_COCSC</name>
<keyword evidence="2 5" id="KW-0812">Transmembrane</keyword>
<dbReference type="Gene3D" id="1.20.120.550">
    <property type="entry name" value="Membrane associated eicosanoid/glutathione metabolism-like domain"/>
    <property type="match status" value="1"/>
</dbReference>
<dbReference type="GO" id="GO:0016020">
    <property type="term" value="C:membrane"/>
    <property type="evidence" value="ECO:0007669"/>
    <property type="project" value="UniProtKB-SubCell"/>
</dbReference>
<dbReference type="InterPro" id="IPR023352">
    <property type="entry name" value="MAPEG-like_dom_sf"/>
</dbReference>
<feature type="transmembrane region" description="Helical" evidence="5">
    <location>
        <begin position="56"/>
        <end position="74"/>
    </location>
</feature>
<keyword evidence="3 5" id="KW-1133">Transmembrane helix</keyword>
<sequence>MAVFLPVTSFFLGLHTLYFAIISFRVAIFRGNNMQKDKNYETAPAFKYRNAAQTNFGQYFPIILLLLGFLEANQVMSQKYLLTLGTVITALRLSHTLQLAFPQQLPVGFRMAGFLGTVAFFIACSILCMLVGLQEFGVVDKNLLGNNRSWLGFADDKYADASDSVKSGWNTIKDKAQDL</sequence>
<dbReference type="Pfam" id="PF01124">
    <property type="entry name" value="MAPEG"/>
    <property type="match status" value="1"/>
</dbReference>
<evidence type="ECO:0000256" key="5">
    <source>
        <dbReference type="SAM" id="Phobius"/>
    </source>
</evidence>
<evidence type="ECO:0000256" key="3">
    <source>
        <dbReference type="ARBA" id="ARBA00022989"/>
    </source>
</evidence>
<dbReference type="KEGG" id="csl:COCSUDRAFT_47745"/>